<dbReference type="Pfam" id="PF05990">
    <property type="entry name" value="DUF900"/>
    <property type="match status" value="1"/>
</dbReference>
<dbReference type="InterPro" id="IPR029058">
    <property type="entry name" value="AB_hydrolase_fold"/>
</dbReference>
<dbReference type="Gene3D" id="3.40.50.1820">
    <property type="entry name" value="alpha/beta hydrolase"/>
    <property type="match status" value="1"/>
</dbReference>
<dbReference type="EMBL" id="RCBY01000173">
    <property type="protein sequence ID" value="RQH30786.1"/>
    <property type="molecule type" value="Genomic_DNA"/>
</dbReference>
<keyword evidence="2" id="KW-1185">Reference proteome</keyword>
<gene>
    <name evidence="1" type="ORF">D5R40_23645</name>
</gene>
<dbReference type="RefSeq" id="WP_124155281.1">
    <property type="nucleotide sequence ID" value="NZ_CAWOLW010000083.1"/>
</dbReference>
<keyword evidence="1" id="KW-0378">Hydrolase</keyword>
<comment type="caution">
    <text evidence="1">The sequence shown here is derived from an EMBL/GenBank/DDBJ whole genome shotgun (WGS) entry which is preliminary data.</text>
</comment>
<accession>A0A3N6R9K1</accession>
<name>A0A3N6R9K1_9CYAN</name>
<dbReference type="GO" id="GO:0016787">
    <property type="term" value="F:hydrolase activity"/>
    <property type="evidence" value="ECO:0007669"/>
    <property type="project" value="UniProtKB-KW"/>
</dbReference>
<organism evidence="1 2">
    <name type="scientific">Okeania hirsuta</name>
    <dbReference type="NCBI Taxonomy" id="1458930"/>
    <lineage>
        <taxon>Bacteria</taxon>
        <taxon>Bacillati</taxon>
        <taxon>Cyanobacteriota</taxon>
        <taxon>Cyanophyceae</taxon>
        <taxon>Oscillatoriophycideae</taxon>
        <taxon>Oscillatoriales</taxon>
        <taxon>Microcoleaceae</taxon>
        <taxon>Okeania</taxon>
    </lineage>
</organism>
<proteinExistence type="predicted"/>
<reference evidence="1 2" key="1">
    <citation type="journal article" date="2018" name="ACS Chem. Biol.">
        <title>Ketoreductase domain dysfunction expands chemodiversity: malyngamide biosynthesis in the cyanobacterium Okeania hirsuta.</title>
        <authorList>
            <person name="Moss N.A."/>
            <person name="Leao T."/>
            <person name="Rankin M."/>
            <person name="McCullough T.M."/>
            <person name="Qu P."/>
            <person name="Korobeynikov A."/>
            <person name="Smith J.L."/>
            <person name="Gerwick L."/>
            <person name="Gerwick W.H."/>
        </authorList>
    </citation>
    <scope>NUCLEOTIDE SEQUENCE [LARGE SCALE GENOMIC DNA]</scope>
    <source>
        <strain evidence="1 2">PAB10Feb10-1</strain>
    </source>
</reference>
<dbReference type="OrthoDB" id="8566472at2"/>
<protein>
    <submittedName>
        <fullName evidence="1">Alpha/beta hydrolase</fullName>
    </submittedName>
</protein>
<evidence type="ECO:0000313" key="1">
    <source>
        <dbReference type="EMBL" id="RQH30786.1"/>
    </source>
</evidence>
<sequence>MQKDKIITIRKNIYAIKEKVDGKTEIPYGDIIILVHGYNVSEEGAKEAYTKFQENFSKYSSQLSKLNKAIHYFLWPSDKPNKLDSILSYFKTVNTAKVCGERFAKYLNKLNLISTSNEQPRITLIGHSLGCRLLLEALKKTVNTNLRLEVFLMAPAVPVSMVQPDKQLNPSISSTEKYSILYSKKDDVLKWTFPLGQKLAGEGFDEAVGLKGNPHKGVWSNTKETTYGHSDYWKGEESAEWIAAKLGVLKTFSRKLKLQRPTPAFEARDLKWRKISWRSI</sequence>
<dbReference type="InterPro" id="IPR010297">
    <property type="entry name" value="DUF900_hydrolase"/>
</dbReference>
<evidence type="ECO:0000313" key="2">
    <source>
        <dbReference type="Proteomes" id="UP000269154"/>
    </source>
</evidence>
<dbReference type="AlphaFoldDB" id="A0A3N6R9K1"/>
<dbReference type="Proteomes" id="UP000269154">
    <property type="component" value="Unassembled WGS sequence"/>
</dbReference>
<dbReference type="SUPFAM" id="SSF53474">
    <property type="entry name" value="alpha/beta-Hydrolases"/>
    <property type="match status" value="1"/>
</dbReference>